<dbReference type="GO" id="GO:0005886">
    <property type="term" value="C:plasma membrane"/>
    <property type="evidence" value="ECO:0007669"/>
    <property type="project" value="UniProtKB-SubCell"/>
</dbReference>
<reference evidence="11" key="1">
    <citation type="submission" date="2018-05" db="EMBL/GenBank/DDBJ databases">
        <authorList>
            <person name="Lanie J.A."/>
            <person name="Ng W.-L."/>
            <person name="Kazmierczak K.M."/>
            <person name="Andrzejewski T.M."/>
            <person name="Davidsen T.M."/>
            <person name="Wayne K.J."/>
            <person name="Tettelin H."/>
            <person name="Glass J.I."/>
            <person name="Rusch D."/>
            <person name="Podicherti R."/>
            <person name="Tsui H.-C.T."/>
            <person name="Winkler M.E."/>
        </authorList>
    </citation>
    <scope>NUCLEOTIDE SEQUENCE</scope>
</reference>
<keyword evidence="5" id="KW-0653">Protein transport</keyword>
<dbReference type="EMBL" id="UINC01202460">
    <property type="protein sequence ID" value="SVE22272.1"/>
    <property type="molecule type" value="Genomic_DNA"/>
</dbReference>
<feature type="transmembrane region" description="Helical" evidence="10">
    <location>
        <begin position="6"/>
        <end position="22"/>
    </location>
</feature>
<evidence type="ECO:0000256" key="6">
    <source>
        <dbReference type="ARBA" id="ARBA00022989"/>
    </source>
</evidence>
<evidence type="ECO:0000256" key="10">
    <source>
        <dbReference type="SAM" id="Phobius"/>
    </source>
</evidence>
<evidence type="ECO:0000256" key="3">
    <source>
        <dbReference type="ARBA" id="ARBA00022475"/>
    </source>
</evidence>
<keyword evidence="7" id="KW-0811">Translocation</keyword>
<evidence type="ECO:0000256" key="8">
    <source>
        <dbReference type="ARBA" id="ARBA00023136"/>
    </source>
</evidence>
<gene>
    <name evidence="11" type="ORF">METZ01_LOCUS475126</name>
</gene>
<dbReference type="PRINTS" id="PR01506">
    <property type="entry name" value="TATBPROTEIN"/>
</dbReference>
<keyword evidence="6 10" id="KW-1133">Transmembrane helix</keyword>
<sequence>MFGMGHYEIIIILIVILLVFGAKRIPEMAQGLGKGIKEFRKAMKDVKDEVDISEHLPSDPIKPAPAPDQVAQQVTPPPASPAPPPVPSKGNSVSGSAKEETSQG</sequence>
<evidence type="ECO:0008006" key="12">
    <source>
        <dbReference type="Google" id="ProtNLM"/>
    </source>
</evidence>
<evidence type="ECO:0000256" key="2">
    <source>
        <dbReference type="ARBA" id="ARBA00022448"/>
    </source>
</evidence>
<evidence type="ECO:0000256" key="4">
    <source>
        <dbReference type="ARBA" id="ARBA00022692"/>
    </source>
</evidence>
<evidence type="ECO:0000256" key="9">
    <source>
        <dbReference type="SAM" id="MobiDB-lite"/>
    </source>
</evidence>
<dbReference type="PANTHER" id="PTHR42982">
    <property type="entry name" value="SEC-INDEPENDENT PROTEIN TRANSLOCASE PROTEIN TATA"/>
    <property type="match status" value="1"/>
</dbReference>
<accession>A0A383BQS5</accession>
<dbReference type="PANTHER" id="PTHR42982:SF1">
    <property type="entry name" value="SEC-INDEPENDENT PROTEIN TRANSLOCASE PROTEIN TATA"/>
    <property type="match status" value="1"/>
</dbReference>
<evidence type="ECO:0000256" key="5">
    <source>
        <dbReference type="ARBA" id="ARBA00022927"/>
    </source>
</evidence>
<dbReference type="InterPro" id="IPR003369">
    <property type="entry name" value="TatA/B/E"/>
</dbReference>
<feature type="compositionally biased region" description="Pro residues" evidence="9">
    <location>
        <begin position="75"/>
        <end position="87"/>
    </location>
</feature>
<feature type="region of interest" description="Disordered" evidence="9">
    <location>
        <begin position="50"/>
        <end position="104"/>
    </location>
</feature>
<comment type="subcellular location">
    <subcellularLocation>
        <location evidence="1">Cell membrane</location>
        <topology evidence="1">Single-pass membrane protein</topology>
    </subcellularLocation>
</comment>
<dbReference type="InterPro" id="IPR006312">
    <property type="entry name" value="TatA/E"/>
</dbReference>
<keyword evidence="8 10" id="KW-0472">Membrane</keyword>
<dbReference type="NCBIfam" id="TIGR01411">
    <property type="entry name" value="tatAE"/>
    <property type="match status" value="1"/>
</dbReference>
<proteinExistence type="inferred from homology"/>
<dbReference type="HAMAP" id="MF_00236">
    <property type="entry name" value="TatA_E"/>
    <property type="match status" value="1"/>
</dbReference>
<organism evidence="11">
    <name type="scientific">marine metagenome</name>
    <dbReference type="NCBI Taxonomy" id="408172"/>
    <lineage>
        <taxon>unclassified sequences</taxon>
        <taxon>metagenomes</taxon>
        <taxon>ecological metagenomes</taxon>
    </lineage>
</organism>
<evidence type="ECO:0000256" key="1">
    <source>
        <dbReference type="ARBA" id="ARBA00004162"/>
    </source>
</evidence>
<dbReference type="AlphaFoldDB" id="A0A383BQS5"/>
<protein>
    <recommendedName>
        <fullName evidence="12">Sec-independent protein translocase protein TatA</fullName>
    </recommendedName>
</protein>
<dbReference type="GO" id="GO:0043953">
    <property type="term" value="P:protein transport by the Tat complex"/>
    <property type="evidence" value="ECO:0007669"/>
    <property type="project" value="InterPro"/>
</dbReference>
<dbReference type="Pfam" id="PF02416">
    <property type="entry name" value="TatA_B_E"/>
    <property type="match status" value="1"/>
</dbReference>
<name>A0A383BQS5_9ZZZZ</name>
<evidence type="ECO:0000313" key="11">
    <source>
        <dbReference type="EMBL" id="SVE22272.1"/>
    </source>
</evidence>
<keyword evidence="4 10" id="KW-0812">Transmembrane</keyword>
<evidence type="ECO:0000256" key="7">
    <source>
        <dbReference type="ARBA" id="ARBA00023010"/>
    </source>
</evidence>
<keyword evidence="3" id="KW-1003">Cell membrane</keyword>
<keyword evidence="2" id="KW-0813">Transport</keyword>
<dbReference type="Gene3D" id="1.20.5.3310">
    <property type="match status" value="1"/>
</dbReference>